<keyword evidence="5" id="KW-1185">Reference proteome</keyword>
<keyword evidence="2 4" id="KW-0012">Acyltransferase</keyword>
<dbReference type="PANTHER" id="PTHR43800">
    <property type="entry name" value="PEPTIDYL-LYSINE N-ACETYLTRANSFERASE YJAB"/>
    <property type="match status" value="1"/>
</dbReference>
<gene>
    <name evidence="4" type="ORF">V2H45_17545</name>
</gene>
<name>A0AAW9PZV8_9CYAN</name>
<keyword evidence="1 4" id="KW-0808">Transferase</keyword>
<dbReference type="PROSITE" id="PS51186">
    <property type="entry name" value="GNAT"/>
    <property type="match status" value="1"/>
</dbReference>
<dbReference type="SUPFAM" id="SSF55729">
    <property type="entry name" value="Acyl-CoA N-acyltransferases (Nat)"/>
    <property type="match status" value="1"/>
</dbReference>
<evidence type="ECO:0000313" key="5">
    <source>
        <dbReference type="Proteomes" id="UP001333818"/>
    </source>
</evidence>
<dbReference type="InterPro" id="IPR016181">
    <property type="entry name" value="Acyl_CoA_acyltransferase"/>
</dbReference>
<dbReference type="EMBL" id="JAZBJZ010000082">
    <property type="protein sequence ID" value="MEE3718547.1"/>
    <property type="molecule type" value="Genomic_DNA"/>
</dbReference>
<dbReference type="RefSeq" id="WP_330484980.1">
    <property type="nucleotide sequence ID" value="NZ_JAZBJZ010000082.1"/>
</dbReference>
<comment type="caution">
    <text evidence="4">The sequence shown here is derived from an EMBL/GenBank/DDBJ whole genome shotgun (WGS) entry which is preliminary data.</text>
</comment>
<feature type="domain" description="N-acetyltransferase" evidence="3">
    <location>
        <begin position="11"/>
        <end position="158"/>
    </location>
</feature>
<reference evidence="4" key="1">
    <citation type="submission" date="2024-01" db="EMBL/GenBank/DDBJ databases">
        <title>Bank of Algae and Cyanobacteria of the Azores (BACA) strain genomes.</title>
        <authorList>
            <person name="Luz R."/>
            <person name="Cordeiro R."/>
            <person name="Fonseca A."/>
            <person name="Goncalves V."/>
        </authorList>
    </citation>
    <scope>NUCLEOTIDE SEQUENCE</scope>
    <source>
        <strain evidence="4">BACA0141</strain>
    </source>
</reference>
<proteinExistence type="predicted"/>
<evidence type="ECO:0000313" key="4">
    <source>
        <dbReference type="EMBL" id="MEE3718547.1"/>
    </source>
</evidence>
<dbReference type="PANTHER" id="PTHR43800:SF1">
    <property type="entry name" value="PEPTIDYL-LYSINE N-ACETYLTRANSFERASE YJAB"/>
    <property type="match status" value="1"/>
</dbReference>
<dbReference type="CDD" id="cd04301">
    <property type="entry name" value="NAT_SF"/>
    <property type="match status" value="1"/>
</dbReference>
<dbReference type="EC" id="2.3.1.-" evidence="4"/>
<dbReference type="Proteomes" id="UP001333818">
    <property type="component" value="Unassembled WGS sequence"/>
</dbReference>
<sequence>MGIQENLTHQLLIRPYQSEDLEAIVQLWYNTWHETFPHLQHPHLSTEWKRRFLDELIPLGSIWTAEIEGEIAGFMVIFKRKSFIDQLFVDRRYQSHGIGAKLLGHAKSLHPQGLRLYTLRENTRARAFYERNGFTAGKLSVNAFNGQPNVEYIWKPKQ</sequence>
<organism evidence="4 5">
    <name type="scientific">Tumidithrix elongata BACA0141</name>
    <dbReference type="NCBI Taxonomy" id="2716417"/>
    <lineage>
        <taxon>Bacteria</taxon>
        <taxon>Bacillati</taxon>
        <taxon>Cyanobacteriota</taxon>
        <taxon>Cyanophyceae</taxon>
        <taxon>Pseudanabaenales</taxon>
        <taxon>Pseudanabaenaceae</taxon>
        <taxon>Tumidithrix</taxon>
        <taxon>Tumidithrix elongata</taxon>
    </lineage>
</organism>
<dbReference type="AlphaFoldDB" id="A0AAW9PZV8"/>
<evidence type="ECO:0000256" key="1">
    <source>
        <dbReference type="ARBA" id="ARBA00022679"/>
    </source>
</evidence>
<protein>
    <submittedName>
        <fullName evidence="4">GNAT family N-acetyltransferase</fullName>
        <ecNumber evidence="4">2.3.1.-</ecNumber>
    </submittedName>
</protein>
<dbReference type="Gene3D" id="3.40.630.30">
    <property type="match status" value="1"/>
</dbReference>
<dbReference type="Pfam" id="PF00583">
    <property type="entry name" value="Acetyltransf_1"/>
    <property type="match status" value="1"/>
</dbReference>
<accession>A0AAW9PZV8</accession>
<dbReference type="GO" id="GO:0016747">
    <property type="term" value="F:acyltransferase activity, transferring groups other than amino-acyl groups"/>
    <property type="evidence" value="ECO:0007669"/>
    <property type="project" value="InterPro"/>
</dbReference>
<evidence type="ECO:0000256" key="2">
    <source>
        <dbReference type="ARBA" id="ARBA00023315"/>
    </source>
</evidence>
<evidence type="ECO:0000259" key="3">
    <source>
        <dbReference type="PROSITE" id="PS51186"/>
    </source>
</evidence>
<dbReference type="InterPro" id="IPR000182">
    <property type="entry name" value="GNAT_dom"/>
</dbReference>